<proteinExistence type="predicted"/>
<evidence type="ECO:0000313" key="2">
    <source>
        <dbReference type="EMBL" id="TYC62154.1"/>
    </source>
</evidence>
<name>A0A6C2D8A1_9RHOO</name>
<dbReference type="RefSeq" id="WP_148577244.1">
    <property type="nucleotide sequence ID" value="NZ_JAVEUW010000058.1"/>
</dbReference>
<protein>
    <submittedName>
        <fullName evidence="2">Uncharacterized protein</fullName>
    </submittedName>
</protein>
<dbReference type="Proteomes" id="UP000389128">
    <property type="component" value="Unassembled WGS sequence"/>
</dbReference>
<feature type="region of interest" description="Disordered" evidence="1">
    <location>
        <begin position="136"/>
        <end position="163"/>
    </location>
</feature>
<organism evidence="2 3">
    <name type="scientific">Zoogloea oleivorans</name>
    <dbReference type="NCBI Taxonomy" id="1552750"/>
    <lineage>
        <taxon>Bacteria</taxon>
        <taxon>Pseudomonadati</taxon>
        <taxon>Pseudomonadota</taxon>
        <taxon>Betaproteobacteria</taxon>
        <taxon>Rhodocyclales</taxon>
        <taxon>Zoogloeaceae</taxon>
        <taxon>Zoogloea</taxon>
    </lineage>
</organism>
<evidence type="ECO:0000256" key="1">
    <source>
        <dbReference type="SAM" id="MobiDB-lite"/>
    </source>
</evidence>
<dbReference type="EMBL" id="SDKK01000001">
    <property type="protein sequence ID" value="TYC62154.1"/>
    <property type="molecule type" value="Genomic_DNA"/>
</dbReference>
<sequence length="163" mass="18168">MYPIHDVDALLLLATLLASKRRPADLVEIVAAADLLDGDIVSEVRLVEAFRRFATHGLIAEVEGRYTLTPEAQALAVGLPKKADTPERIFLIREKLSAYNPEDKHPSIPLTVEQLTEAILAHRAAGKTGVRNLLMPKPKVVEEDDPKRRKPQWGRPFGPRRRG</sequence>
<keyword evidence="3" id="KW-1185">Reference proteome</keyword>
<dbReference type="AlphaFoldDB" id="A0A6C2D8A1"/>
<accession>A0A6C2D8A1</accession>
<comment type="caution">
    <text evidence="2">The sequence shown here is derived from an EMBL/GenBank/DDBJ whole genome shotgun (WGS) entry which is preliminary data.</text>
</comment>
<dbReference type="OrthoDB" id="9180225at2"/>
<reference evidence="2 3" key="1">
    <citation type="submission" date="2019-01" db="EMBL/GenBank/DDBJ databases">
        <title>Zoogloea oleivorans genome sequencing and assembly.</title>
        <authorList>
            <person name="Tancsics A."/>
            <person name="Farkas M."/>
            <person name="Kriszt B."/>
            <person name="Maroti G."/>
            <person name="Horvath B."/>
        </authorList>
    </citation>
    <scope>NUCLEOTIDE SEQUENCE [LARGE SCALE GENOMIC DNA]</scope>
    <source>
        <strain evidence="2 3">Buc</strain>
    </source>
</reference>
<evidence type="ECO:0000313" key="3">
    <source>
        <dbReference type="Proteomes" id="UP000389128"/>
    </source>
</evidence>
<feature type="compositionally biased region" description="Basic residues" evidence="1">
    <location>
        <begin position="148"/>
        <end position="163"/>
    </location>
</feature>
<gene>
    <name evidence="2" type="ORF">ETQ85_00960</name>
</gene>